<dbReference type="Pfam" id="PF12146">
    <property type="entry name" value="Hydrolase_4"/>
    <property type="match status" value="1"/>
</dbReference>
<organism evidence="2 3">
    <name type="scientific">Aporhodopirellula aestuarii</name>
    <dbReference type="NCBI Taxonomy" id="2950107"/>
    <lineage>
        <taxon>Bacteria</taxon>
        <taxon>Pseudomonadati</taxon>
        <taxon>Planctomycetota</taxon>
        <taxon>Planctomycetia</taxon>
        <taxon>Pirellulales</taxon>
        <taxon>Pirellulaceae</taxon>
        <taxon>Aporhodopirellula</taxon>
    </lineage>
</organism>
<dbReference type="InterPro" id="IPR029058">
    <property type="entry name" value="AB_hydrolase_fold"/>
</dbReference>
<evidence type="ECO:0000259" key="1">
    <source>
        <dbReference type="Pfam" id="PF12146"/>
    </source>
</evidence>
<comment type="caution">
    <text evidence="2">The sequence shown here is derived from an EMBL/GenBank/DDBJ whole genome shotgun (WGS) entry which is preliminary data.</text>
</comment>
<evidence type="ECO:0000313" key="2">
    <source>
        <dbReference type="EMBL" id="MCM2371335.1"/>
    </source>
</evidence>
<feature type="domain" description="Serine aminopeptidase S33" evidence="1">
    <location>
        <begin position="64"/>
        <end position="188"/>
    </location>
</feature>
<name>A0ABT0U458_9BACT</name>
<dbReference type="RefSeq" id="WP_250928970.1">
    <property type="nucleotide sequence ID" value="NZ_JAMQBK010000031.1"/>
</dbReference>
<sequence>MSEAAMSQADRFERRSYRVRFEGGCGFALAGIIDRPVRPVSDKPSLESTAVPVVVFSHCFTCNKDLKAITRISRSLAEAGIAVLRYDMTGLGGSEGDFADTNFSTNLADLSAAITFATESIGTVTGLIGHSFGGAASLAIAAGMPGHVHKPIADSVREKIAAIVSIAAPSDTQHLAELLTRMNPEIEHSGRGDVVIGGRTWTIPRKMVEDFRSHQLADHLNRIRSRVLAFHSPVDQTLGYDHALRIASLVEDEDGLPGCSLITLSGADHLLVNHPGDAEYVANVTADFLKRYAPQ</sequence>
<dbReference type="Gene3D" id="3.40.50.1820">
    <property type="entry name" value="alpha/beta hydrolase"/>
    <property type="match status" value="1"/>
</dbReference>
<accession>A0ABT0U458</accession>
<dbReference type="PANTHER" id="PTHR43265">
    <property type="entry name" value="ESTERASE ESTD"/>
    <property type="match status" value="1"/>
</dbReference>
<gene>
    <name evidence="2" type="ORF">NB063_12025</name>
</gene>
<dbReference type="PANTHER" id="PTHR43265:SF1">
    <property type="entry name" value="ESTERASE ESTD"/>
    <property type="match status" value="1"/>
</dbReference>
<dbReference type="InterPro" id="IPR022742">
    <property type="entry name" value="Hydrolase_4"/>
</dbReference>
<dbReference type="Proteomes" id="UP001202961">
    <property type="component" value="Unassembled WGS sequence"/>
</dbReference>
<proteinExistence type="predicted"/>
<dbReference type="SUPFAM" id="SSF53474">
    <property type="entry name" value="alpha/beta-Hydrolases"/>
    <property type="match status" value="1"/>
</dbReference>
<keyword evidence="2" id="KW-0378">Hydrolase</keyword>
<dbReference type="GO" id="GO:0016787">
    <property type="term" value="F:hydrolase activity"/>
    <property type="evidence" value="ECO:0007669"/>
    <property type="project" value="UniProtKB-KW"/>
</dbReference>
<evidence type="ECO:0000313" key="3">
    <source>
        <dbReference type="Proteomes" id="UP001202961"/>
    </source>
</evidence>
<dbReference type="EMBL" id="JAMQBK010000031">
    <property type="protein sequence ID" value="MCM2371335.1"/>
    <property type="molecule type" value="Genomic_DNA"/>
</dbReference>
<dbReference type="InterPro" id="IPR000073">
    <property type="entry name" value="AB_hydrolase_1"/>
</dbReference>
<dbReference type="InterPro" id="IPR053145">
    <property type="entry name" value="AB_hydrolase_Est10"/>
</dbReference>
<keyword evidence="3" id="KW-1185">Reference proteome</keyword>
<dbReference type="PRINTS" id="PR00111">
    <property type="entry name" value="ABHYDROLASE"/>
</dbReference>
<protein>
    <submittedName>
        <fullName evidence="2">Alpha/beta fold hydrolase</fullName>
    </submittedName>
</protein>
<reference evidence="2 3" key="1">
    <citation type="journal article" date="2022" name="Syst. Appl. Microbiol.">
        <title>Rhodopirellula aestuarii sp. nov., a novel member of the genus Rhodopirellula isolated from brackish sediments collected in the Tagus River estuary, Portugal.</title>
        <authorList>
            <person name="Vitorino I.R."/>
            <person name="Klimek D."/>
            <person name="Calusinska M."/>
            <person name="Lobo-da-Cunha A."/>
            <person name="Vasconcelos V."/>
            <person name="Lage O.M."/>
        </authorList>
    </citation>
    <scope>NUCLEOTIDE SEQUENCE [LARGE SCALE GENOMIC DNA]</scope>
    <source>
        <strain evidence="2 3">ICT_H3.1</strain>
    </source>
</reference>